<feature type="compositionally biased region" description="Gly residues" evidence="1">
    <location>
        <begin position="82"/>
        <end position="92"/>
    </location>
</feature>
<keyword evidence="3" id="KW-1185">Reference proteome</keyword>
<evidence type="ECO:0000313" key="2">
    <source>
        <dbReference type="EMBL" id="PSR92359.1"/>
    </source>
</evidence>
<protein>
    <submittedName>
        <fullName evidence="2">Uncharacterized protein</fullName>
    </submittedName>
</protein>
<sequence>MSDSAPSPFSTPKRKRDDSALQRPLAPLNTEFCFDANVNVSTGLVSQANGSSSPRTKVVHRFRGLALADRTVPSNANAASGNGSGNGSGGGVPAAPQLAQGHSAAADNVTGAGSTTDDSMQVDEDDSTSRKRSRVTVTSPSDGNLAQVRLPSLSAISQTPNNGGRQLGLPSSVTLTDFQFAPSHDVAPTASKPLEAYALDHRLFTSSPKPSPARLPRPSSAHGQQAEPAKTKPRRRMGTPPRTDTHSKTNASQADSDTPIIDAFDPVRANLTWHEDEITVYDPEDEDDDGVGINGIGFKPTPAIAYARTMKRKQQLADYRKREEREARARRSHRRRGTPEKLDVSKMSQQDSGSRKVRFTEAESNMMVGIV</sequence>
<evidence type="ECO:0000313" key="3">
    <source>
        <dbReference type="Proteomes" id="UP000241462"/>
    </source>
</evidence>
<feature type="region of interest" description="Disordered" evidence="1">
    <location>
        <begin position="315"/>
        <end position="371"/>
    </location>
</feature>
<feature type="compositionally biased region" description="Basic and acidic residues" evidence="1">
    <location>
        <begin position="318"/>
        <end position="329"/>
    </location>
</feature>
<feature type="compositionally biased region" description="Polar residues" evidence="1">
    <location>
        <begin position="135"/>
        <end position="144"/>
    </location>
</feature>
<feature type="region of interest" description="Disordered" evidence="1">
    <location>
        <begin position="1"/>
        <end position="23"/>
    </location>
</feature>
<feature type="compositionally biased region" description="Polar residues" evidence="1">
    <location>
        <begin position="1"/>
        <end position="10"/>
    </location>
</feature>
<dbReference type="EMBL" id="KZ678407">
    <property type="protein sequence ID" value="PSR92359.1"/>
    <property type="molecule type" value="Genomic_DNA"/>
</dbReference>
<evidence type="ECO:0000256" key="1">
    <source>
        <dbReference type="SAM" id="MobiDB-lite"/>
    </source>
</evidence>
<gene>
    <name evidence="2" type="ORF">BD289DRAFT_481105</name>
</gene>
<name>A0A2T3ADG6_9PEZI</name>
<feature type="compositionally biased region" description="Polar residues" evidence="1">
    <location>
        <begin position="154"/>
        <end position="170"/>
    </location>
</feature>
<accession>A0A2T3ADG6</accession>
<reference evidence="2 3" key="1">
    <citation type="journal article" date="2018" name="Mycol. Prog.">
        <title>Coniella lustricola, a new species from submerged detritus.</title>
        <authorList>
            <person name="Raudabaugh D.B."/>
            <person name="Iturriaga T."/>
            <person name="Carver A."/>
            <person name="Mondo S."/>
            <person name="Pangilinan J."/>
            <person name="Lipzen A."/>
            <person name="He G."/>
            <person name="Amirebrahimi M."/>
            <person name="Grigoriev I.V."/>
            <person name="Miller A.N."/>
        </authorList>
    </citation>
    <scope>NUCLEOTIDE SEQUENCE [LARGE SCALE GENOMIC DNA]</scope>
    <source>
        <strain evidence="2 3">B22-T-1</strain>
    </source>
</reference>
<feature type="region of interest" description="Disordered" evidence="1">
    <location>
        <begin position="204"/>
        <end position="260"/>
    </location>
</feature>
<feature type="region of interest" description="Disordered" evidence="1">
    <location>
        <begin position="68"/>
        <end position="170"/>
    </location>
</feature>
<proteinExistence type="predicted"/>
<dbReference type="OrthoDB" id="5391950at2759"/>
<organism evidence="2 3">
    <name type="scientific">Coniella lustricola</name>
    <dbReference type="NCBI Taxonomy" id="2025994"/>
    <lineage>
        <taxon>Eukaryota</taxon>
        <taxon>Fungi</taxon>
        <taxon>Dikarya</taxon>
        <taxon>Ascomycota</taxon>
        <taxon>Pezizomycotina</taxon>
        <taxon>Sordariomycetes</taxon>
        <taxon>Sordariomycetidae</taxon>
        <taxon>Diaporthales</taxon>
        <taxon>Schizoparmaceae</taxon>
        <taxon>Coniella</taxon>
    </lineage>
</organism>
<dbReference type="Proteomes" id="UP000241462">
    <property type="component" value="Unassembled WGS sequence"/>
</dbReference>
<dbReference type="InParanoid" id="A0A2T3ADG6"/>
<dbReference type="AlphaFoldDB" id="A0A2T3ADG6"/>